<evidence type="ECO:0000256" key="1">
    <source>
        <dbReference type="ARBA" id="ARBA00023239"/>
    </source>
</evidence>
<dbReference type="SUPFAM" id="SSF48557">
    <property type="entry name" value="L-aspartase-like"/>
    <property type="match status" value="1"/>
</dbReference>
<name>A0A6M0LK66_PSEXY</name>
<dbReference type="Pfam" id="PF00221">
    <property type="entry name" value="Lyase_aromatic"/>
    <property type="match status" value="1"/>
</dbReference>
<feature type="non-terminal residue" evidence="2">
    <location>
        <position position="1"/>
    </location>
</feature>
<dbReference type="RefSeq" id="WP_163927297.1">
    <property type="nucleotide sequence ID" value="NZ_VTVE01000015.1"/>
</dbReference>
<evidence type="ECO:0000313" key="3">
    <source>
        <dbReference type="Proteomes" id="UP000473091"/>
    </source>
</evidence>
<comment type="caution">
    <text evidence="2">The sequence shown here is derived from an EMBL/GenBank/DDBJ whole genome shotgun (WGS) entry which is preliminary data.</text>
</comment>
<dbReference type="InterPro" id="IPR001106">
    <property type="entry name" value="Aromatic_Lyase"/>
</dbReference>
<reference evidence="2 3" key="2">
    <citation type="submission" date="2020-03" db="EMBL/GenBank/DDBJ databases">
        <title>Investigating the evolutionary divergence of the Butyrivibrio group.</title>
        <authorList>
            <person name="Skvortsov T."/>
            <person name="Santos F.G."/>
            <person name="Ting K.S."/>
            <person name="Creevey C.J."/>
        </authorList>
    </citation>
    <scope>NUCLEOTIDE SEQUENCE [LARGE SCALE GENOMIC DNA]</scope>
    <source>
        <strain evidence="2 3">MZ8</strain>
    </source>
</reference>
<dbReference type="EMBL" id="VTVE01000015">
    <property type="protein sequence ID" value="NEX02915.1"/>
    <property type="molecule type" value="Genomic_DNA"/>
</dbReference>
<dbReference type="Proteomes" id="UP000473091">
    <property type="component" value="Unassembled WGS sequence"/>
</dbReference>
<keyword evidence="1 2" id="KW-0456">Lyase</keyword>
<dbReference type="GO" id="GO:0004397">
    <property type="term" value="F:histidine ammonia-lyase activity"/>
    <property type="evidence" value="ECO:0007669"/>
    <property type="project" value="UniProtKB-EC"/>
</dbReference>
<sequence length="95" mass="10194">SMAAHGARRLMQMAENAANVIGIELLAAAQGCDFHAPLRSSKALENVRATLRAQVPMLQDDRYFHPDMVIATDLVRSGALAKGLAELLPTVEPQA</sequence>
<reference evidence="2 3" key="1">
    <citation type="submission" date="2019-09" db="EMBL/GenBank/DDBJ databases">
        <authorList>
            <person name="Pidcock S.E."/>
            <person name="Huws S.A."/>
        </authorList>
    </citation>
    <scope>NUCLEOTIDE SEQUENCE [LARGE SCALE GENOMIC DNA]</scope>
    <source>
        <strain evidence="2 3">MZ8</strain>
    </source>
</reference>
<gene>
    <name evidence="2" type="ORF">F0Q01_13635</name>
</gene>
<accession>A0A6M0LK66</accession>
<dbReference type="EC" id="4.3.1.3" evidence="2"/>
<organism evidence="2 3">
    <name type="scientific">Pseudobutyrivibrio xylanivorans</name>
    <dbReference type="NCBI Taxonomy" id="185007"/>
    <lineage>
        <taxon>Bacteria</taxon>
        <taxon>Bacillati</taxon>
        <taxon>Bacillota</taxon>
        <taxon>Clostridia</taxon>
        <taxon>Lachnospirales</taxon>
        <taxon>Lachnospiraceae</taxon>
        <taxon>Pseudobutyrivibrio</taxon>
    </lineage>
</organism>
<dbReference type="Gene3D" id="1.20.200.10">
    <property type="entry name" value="Fumarase/aspartase (Central domain)"/>
    <property type="match status" value="1"/>
</dbReference>
<proteinExistence type="predicted"/>
<dbReference type="InterPro" id="IPR008948">
    <property type="entry name" value="L-Aspartase-like"/>
</dbReference>
<dbReference type="AlphaFoldDB" id="A0A6M0LK66"/>
<evidence type="ECO:0000313" key="2">
    <source>
        <dbReference type="EMBL" id="NEX02915.1"/>
    </source>
</evidence>
<protein>
    <submittedName>
        <fullName evidence="2">Histidine ammonia-lyase</fullName>
        <ecNumber evidence="2">4.3.1.3</ecNumber>
    </submittedName>
</protein>